<proteinExistence type="predicted"/>
<feature type="region of interest" description="Disordered" evidence="1">
    <location>
        <begin position="44"/>
        <end position="77"/>
    </location>
</feature>
<protein>
    <submittedName>
        <fullName evidence="2">Uncharacterized protein</fullName>
    </submittedName>
</protein>
<evidence type="ECO:0000256" key="1">
    <source>
        <dbReference type="SAM" id="MobiDB-lite"/>
    </source>
</evidence>
<keyword evidence="3" id="KW-1185">Reference proteome</keyword>
<dbReference type="Proteomes" id="UP000238479">
    <property type="component" value="Chromosome 3"/>
</dbReference>
<organism evidence="2 3">
    <name type="scientific">Rosa chinensis</name>
    <name type="common">China rose</name>
    <dbReference type="NCBI Taxonomy" id="74649"/>
    <lineage>
        <taxon>Eukaryota</taxon>
        <taxon>Viridiplantae</taxon>
        <taxon>Streptophyta</taxon>
        <taxon>Embryophyta</taxon>
        <taxon>Tracheophyta</taxon>
        <taxon>Spermatophyta</taxon>
        <taxon>Magnoliopsida</taxon>
        <taxon>eudicotyledons</taxon>
        <taxon>Gunneridae</taxon>
        <taxon>Pentapetalae</taxon>
        <taxon>rosids</taxon>
        <taxon>fabids</taxon>
        <taxon>Rosales</taxon>
        <taxon>Rosaceae</taxon>
        <taxon>Rosoideae</taxon>
        <taxon>Rosoideae incertae sedis</taxon>
        <taxon>Rosa</taxon>
    </lineage>
</organism>
<sequence>MESDFGSGGDDDGFYMLIVFSTEIKGPNSASAKSDKCKVLSLKKKPLSSKEGPGVIPSVRQESRRPSPRELKSVRGL</sequence>
<reference evidence="2 3" key="1">
    <citation type="journal article" date="2018" name="Nat. Genet.">
        <title>The Rosa genome provides new insights in the design of modern roses.</title>
        <authorList>
            <person name="Bendahmane M."/>
        </authorList>
    </citation>
    <scope>NUCLEOTIDE SEQUENCE [LARGE SCALE GENOMIC DNA]</scope>
    <source>
        <strain evidence="3">cv. Old Blush</strain>
    </source>
</reference>
<dbReference type="Gramene" id="PRQ43175">
    <property type="protein sequence ID" value="PRQ43175"/>
    <property type="gene ID" value="RchiOBHm_Chr3g0465611"/>
</dbReference>
<feature type="compositionally biased region" description="Basic and acidic residues" evidence="1">
    <location>
        <begin position="61"/>
        <end position="77"/>
    </location>
</feature>
<accession>A0A2P6R9T6</accession>
<comment type="caution">
    <text evidence="2">The sequence shown here is derived from an EMBL/GenBank/DDBJ whole genome shotgun (WGS) entry which is preliminary data.</text>
</comment>
<dbReference type="EMBL" id="PDCK01000041">
    <property type="protein sequence ID" value="PRQ43175.1"/>
    <property type="molecule type" value="Genomic_DNA"/>
</dbReference>
<evidence type="ECO:0000313" key="3">
    <source>
        <dbReference type="Proteomes" id="UP000238479"/>
    </source>
</evidence>
<evidence type="ECO:0000313" key="2">
    <source>
        <dbReference type="EMBL" id="PRQ43175.1"/>
    </source>
</evidence>
<gene>
    <name evidence="2" type="ORF">RchiOBHm_Chr3g0465611</name>
</gene>
<dbReference type="AlphaFoldDB" id="A0A2P6R9T6"/>
<name>A0A2P6R9T6_ROSCH</name>